<keyword evidence="3 6" id="KW-0285">Flavoprotein</keyword>
<feature type="domain" description="Acyl-CoA dehydrogenase/oxidase C-terminal" evidence="7">
    <location>
        <begin position="233"/>
        <end position="386"/>
    </location>
</feature>
<name>A0ABP8RZM6_9PSEU</name>
<sequence length="394" mass="43034">MDFAFSAEQDEFRVQLREFVRGLLPDGWRGLFGSNSEEMIPITRAVCEALAERGWLARAWPSEYGGGDGDLWTEMVLREEMWAAGEPRGPQYMNLNYIGPMIMRFGTEEQKRTHLPPMAAGKVIWTQGFSEPGAGSDLASLSTRAVRQGDEYVVTGQKIWNSYANSPADWCMLLVRTGPTEPKHAGISILLVDMRSPGITVRPIRSMAGMGEINEIFFEDVHVPAANLLGKENAGWPAITFGLSFERTGIAMHARAGAMLEQLVDHARETVADGEPLMARNDVRRAIARAYCDYRAARLISYRITSMVESGQDPVAESSMAWVHGATVVQKAARAGVAVAGASGAILEDEPGAPMQGRIEREWVEMLPMTIAGGTSDIQRSIVARHGLGLPKAG</sequence>
<accession>A0ABP8RZM6</accession>
<evidence type="ECO:0000256" key="2">
    <source>
        <dbReference type="ARBA" id="ARBA00009347"/>
    </source>
</evidence>
<dbReference type="SUPFAM" id="SSF47203">
    <property type="entry name" value="Acyl-CoA dehydrogenase C-terminal domain-like"/>
    <property type="match status" value="1"/>
</dbReference>
<evidence type="ECO:0000256" key="4">
    <source>
        <dbReference type="ARBA" id="ARBA00022827"/>
    </source>
</evidence>
<feature type="domain" description="Acyl-CoA dehydrogenase/oxidase N-terminal" evidence="9">
    <location>
        <begin position="6"/>
        <end position="122"/>
    </location>
</feature>
<keyword evidence="5 6" id="KW-0560">Oxidoreductase</keyword>
<dbReference type="InterPro" id="IPR009100">
    <property type="entry name" value="AcylCoA_DH/oxidase_NM_dom_sf"/>
</dbReference>
<proteinExistence type="inferred from homology"/>
<dbReference type="Pfam" id="PF02770">
    <property type="entry name" value="Acyl-CoA_dh_M"/>
    <property type="match status" value="1"/>
</dbReference>
<dbReference type="InterPro" id="IPR009075">
    <property type="entry name" value="AcylCo_DH/oxidase_C"/>
</dbReference>
<evidence type="ECO:0000259" key="9">
    <source>
        <dbReference type="Pfam" id="PF02771"/>
    </source>
</evidence>
<organism evidence="10 11">
    <name type="scientific">Pseudonocardia xishanensis</name>
    <dbReference type="NCBI Taxonomy" id="630995"/>
    <lineage>
        <taxon>Bacteria</taxon>
        <taxon>Bacillati</taxon>
        <taxon>Actinomycetota</taxon>
        <taxon>Actinomycetes</taxon>
        <taxon>Pseudonocardiales</taxon>
        <taxon>Pseudonocardiaceae</taxon>
        <taxon>Pseudonocardia</taxon>
    </lineage>
</organism>
<keyword evidence="11" id="KW-1185">Reference proteome</keyword>
<dbReference type="Pfam" id="PF02771">
    <property type="entry name" value="Acyl-CoA_dh_N"/>
    <property type="match status" value="1"/>
</dbReference>
<dbReference type="InterPro" id="IPR052161">
    <property type="entry name" value="Mycobact_Acyl-CoA_DH"/>
</dbReference>
<evidence type="ECO:0000259" key="7">
    <source>
        <dbReference type="Pfam" id="PF00441"/>
    </source>
</evidence>
<dbReference type="EMBL" id="BAABGT010000083">
    <property type="protein sequence ID" value="GAA4554448.1"/>
    <property type="molecule type" value="Genomic_DNA"/>
</dbReference>
<dbReference type="InterPro" id="IPR036250">
    <property type="entry name" value="AcylCo_DH-like_C"/>
</dbReference>
<evidence type="ECO:0000256" key="3">
    <source>
        <dbReference type="ARBA" id="ARBA00022630"/>
    </source>
</evidence>
<dbReference type="Proteomes" id="UP001501598">
    <property type="component" value="Unassembled WGS sequence"/>
</dbReference>
<comment type="cofactor">
    <cofactor evidence="1 6">
        <name>FAD</name>
        <dbReference type="ChEBI" id="CHEBI:57692"/>
    </cofactor>
</comment>
<comment type="similarity">
    <text evidence="2 6">Belongs to the acyl-CoA dehydrogenase family.</text>
</comment>
<dbReference type="InterPro" id="IPR006091">
    <property type="entry name" value="Acyl-CoA_Oxase/DH_mid-dom"/>
</dbReference>
<evidence type="ECO:0000313" key="11">
    <source>
        <dbReference type="Proteomes" id="UP001501598"/>
    </source>
</evidence>
<dbReference type="PANTHER" id="PTHR43292">
    <property type="entry name" value="ACYL-COA DEHYDROGENASE"/>
    <property type="match status" value="1"/>
</dbReference>
<evidence type="ECO:0000256" key="1">
    <source>
        <dbReference type="ARBA" id="ARBA00001974"/>
    </source>
</evidence>
<evidence type="ECO:0000313" key="10">
    <source>
        <dbReference type="EMBL" id="GAA4554448.1"/>
    </source>
</evidence>
<dbReference type="RefSeq" id="WP_345424067.1">
    <property type="nucleotide sequence ID" value="NZ_BAABGT010000083.1"/>
</dbReference>
<dbReference type="InterPro" id="IPR046373">
    <property type="entry name" value="Acyl-CoA_Oxase/DH_mid-dom_sf"/>
</dbReference>
<dbReference type="InterPro" id="IPR013786">
    <property type="entry name" value="AcylCoA_DH/ox_N"/>
</dbReference>
<reference evidence="11" key="1">
    <citation type="journal article" date="2019" name="Int. J. Syst. Evol. Microbiol.">
        <title>The Global Catalogue of Microorganisms (GCM) 10K type strain sequencing project: providing services to taxonomists for standard genome sequencing and annotation.</title>
        <authorList>
            <consortium name="The Broad Institute Genomics Platform"/>
            <consortium name="The Broad Institute Genome Sequencing Center for Infectious Disease"/>
            <person name="Wu L."/>
            <person name="Ma J."/>
        </authorList>
    </citation>
    <scope>NUCLEOTIDE SEQUENCE [LARGE SCALE GENOMIC DNA]</scope>
    <source>
        <strain evidence="11">JCM 17906</strain>
    </source>
</reference>
<feature type="domain" description="Acyl-CoA oxidase/dehydrogenase middle" evidence="8">
    <location>
        <begin position="128"/>
        <end position="221"/>
    </location>
</feature>
<keyword evidence="4 6" id="KW-0274">FAD</keyword>
<evidence type="ECO:0000256" key="5">
    <source>
        <dbReference type="ARBA" id="ARBA00023002"/>
    </source>
</evidence>
<dbReference type="Gene3D" id="1.20.140.10">
    <property type="entry name" value="Butyryl-CoA Dehydrogenase, subunit A, domain 3"/>
    <property type="match status" value="1"/>
</dbReference>
<comment type="caution">
    <text evidence="10">The sequence shown here is derived from an EMBL/GenBank/DDBJ whole genome shotgun (WGS) entry which is preliminary data.</text>
</comment>
<protein>
    <submittedName>
        <fullName evidence="10">Acyl-CoA dehydrogenase family protein</fullName>
    </submittedName>
</protein>
<dbReference type="Gene3D" id="1.10.540.10">
    <property type="entry name" value="Acyl-CoA dehydrogenase/oxidase, N-terminal domain"/>
    <property type="match status" value="1"/>
</dbReference>
<gene>
    <name evidence="10" type="ORF">GCM10023175_52390</name>
</gene>
<evidence type="ECO:0000256" key="6">
    <source>
        <dbReference type="RuleBase" id="RU362125"/>
    </source>
</evidence>
<dbReference type="Gene3D" id="2.40.110.10">
    <property type="entry name" value="Butyryl-CoA Dehydrogenase, subunit A, domain 2"/>
    <property type="match status" value="1"/>
</dbReference>
<evidence type="ECO:0000259" key="8">
    <source>
        <dbReference type="Pfam" id="PF02770"/>
    </source>
</evidence>
<dbReference type="SUPFAM" id="SSF56645">
    <property type="entry name" value="Acyl-CoA dehydrogenase NM domain-like"/>
    <property type="match status" value="1"/>
</dbReference>
<dbReference type="Pfam" id="PF00441">
    <property type="entry name" value="Acyl-CoA_dh_1"/>
    <property type="match status" value="1"/>
</dbReference>
<dbReference type="InterPro" id="IPR037069">
    <property type="entry name" value="AcylCoA_DH/ox_N_sf"/>
</dbReference>
<dbReference type="PANTHER" id="PTHR43292:SF3">
    <property type="entry name" value="ACYL-COA DEHYDROGENASE FADE29"/>
    <property type="match status" value="1"/>
</dbReference>